<evidence type="ECO:0000313" key="2">
    <source>
        <dbReference type="EMBL" id="ACD82865.1"/>
    </source>
</evidence>
<evidence type="ECO:0000256" key="1">
    <source>
        <dbReference type="SAM" id="MobiDB-lite"/>
    </source>
</evidence>
<accession>B3E169</accession>
<dbReference type="STRING" id="481448.Minf_0810"/>
<reference evidence="2 3" key="1">
    <citation type="journal article" date="2008" name="Biol. Direct">
        <title>Complete genome sequence of the extremely acidophilic methanotroph isolate V4, Methylacidiphilum infernorum, a representative of the bacterial phylum Verrucomicrobia.</title>
        <authorList>
            <person name="Hou S."/>
            <person name="Makarova K.S."/>
            <person name="Saw J.H."/>
            <person name="Senin P."/>
            <person name="Ly B.V."/>
            <person name="Zhou Z."/>
            <person name="Ren Y."/>
            <person name="Wang J."/>
            <person name="Galperin M.Y."/>
            <person name="Omelchenko M.V."/>
            <person name="Wolf Y.I."/>
            <person name="Yutin N."/>
            <person name="Koonin E.V."/>
            <person name="Stott M.B."/>
            <person name="Mountain B.W."/>
            <person name="Crowe M.A."/>
            <person name="Smirnova A.V."/>
            <person name="Dunfield P.F."/>
            <person name="Feng L."/>
            <person name="Wang L."/>
            <person name="Alam M."/>
        </authorList>
    </citation>
    <scope>NUCLEOTIDE SEQUENCE [LARGE SCALE GENOMIC DNA]</scope>
    <source>
        <strain evidence="3">Isolate V4</strain>
    </source>
</reference>
<feature type="compositionally biased region" description="Basic and acidic residues" evidence="1">
    <location>
        <begin position="201"/>
        <end position="231"/>
    </location>
</feature>
<organism evidence="2 3">
    <name type="scientific">Methylacidiphilum infernorum (isolate V4)</name>
    <name type="common">Methylokorus infernorum (strain V4)</name>
    <dbReference type="NCBI Taxonomy" id="481448"/>
    <lineage>
        <taxon>Bacteria</taxon>
        <taxon>Pseudomonadati</taxon>
        <taxon>Verrucomicrobiota</taxon>
        <taxon>Methylacidiphilae</taxon>
        <taxon>Methylacidiphilales</taxon>
        <taxon>Methylacidiphilaceae</taxon>
        <taxon>Methylacidiphilum (ex Ratnadevi et al. 2023)</taxon>
    </lineage>
</organism>
<dbReference type="AlphaFoldDB" id="B3E169"/>
<name>B3E169_METI4</name>
<evidence type="ECO:0008006" key="4">
    <source>
        <dbReference type="Google" id="ProtNLM"/>
    </source>
</evidence>
<dbReference type="RefSeq" id="WP_012463147.1">
    <property type="nucleotide sequence ID" value="NC_010794.1"/>
</dbReference>
<dbReference type="Proteomes" id="UP000009149">
    <property type="component" value="Chromosome"/>
</dbReference>
<dbReference type="InterPro" id="IPR037883">
    <property type="entry name" value="Knr4/Smi1-like_sf"/>
</dbReference>
<dbReference type="KEGG" id="min:Minf_0810"/>
<dbReference type="NCBIfam" id="NF038335">
    <property type="entry name" value="YPO0640_fam"/>
    <property type="match status" value="1"/>
</dbReference>
<dbReference type="Gene3D" id="3.40.1580.10">
    <property type="entry name" value="SMI1/KNR4-like"/>
    <property type="match status" value="1"/>
</dbReference>
<gene>
    <name evidence="2" type="ordered locus">Minf_0810</name>
</gene>
<feature type="compositionally biased region" description="Acidic residues" evidence="1">
    <location>
        <begin position="152"/>
        <end position="200"/>
    </location>
</feature>
<dbReference type="HOGENOM" id="CLU_1198646_0_0_0"/>
<dbReference type="EMBL" id="CP000975">
    <property type="protein sequence ID" value="ACD82865.1"/>
    <property type="molecule type" value="Genomic_DNA"/>
</dbReference>
<dbReference type="SUPFAM" id="SSF160631">
    <property type="entry name" value="SMI1/KNR4-like"/>
    <property type="match status" value="1"/>
</dbReference>
<protein>
    <recommendedName>
        <fullName evidence="4">Knr4/Smi1-like domain-containing protein</fullName>
    </recommendedName>
</protein>
<dbReference type="eggNOG" id="ENOG5033D7W">
    <property type="taxonomic scope" value="Bacteria"/>
</dbReference>
<evidence type="ECO:0000313" key="3">
    <source>
        <dbReference type="Proteomes" id="UP000009149"/>
    </source>
</evidence>
<proteinExistence type="predicted"/>
<feature type="region of interest" description="Disordered" evidence="1">
    <location>
        <begin position="152"/>
        <end position="231"/>
    </location>
</feature>
<sequence length="231" mass="27540">MKYLEYLEMVNQEEMDAGFEPFRGRPTEKILAYRDQVKEQYGIEIPDDYLEFLKVADGLAHNGVVFFSTDHEKEEFQVIPGLISENLSIGTFDQNKDYLILGYSNLFWYAYHFPTQKYLALDEEDLQEVVEFKDFDDMMTSVLKYEVLEMLDEEEEAEEEEEGEEETAKEGEEEEEEIYSEEMVFEEWEEEEESEEQEEEAMTKESEEEESREKERTEDKNQKKNGKEKQG</sequence>